<keyword evidence="7 12" id="KW-0863">Zinc-finger</keyword>
<dbReference type="InterPro" id="IPR019475">
    <property type="entry name" value="DNA_primase_DnaB-bd"/>
</dbReference>
<dbReference type="InterPro" id="IPR037068">
    <property type="entry name" value="DNA_primase_core_N_sf"/>
</dbReference>
<comment type="similarity">
    <text evidence="12 13">Belongs to the DnaG primase family.</text>
</comment>
<reference evidence="16 17" key="1">
    <citation type="submission" date="2017-09" db="EMBL/GenBank/DDBJ databases">
        <title>Depth-based differentiation of microbial function through sediment-hosted aquifers and enrichment of novel symbionts in the deep terrestrial subsurface.</title>
        <authorList>
            <person name="Probst A.J."/>
            <person name="Ladd B."/>
            <person name="Jarett J.K."/>
            <person name="Geller-Mcgrath D.E."/>
            <person name="Sieber C.M."/>
            <person name="Emerson J.B."/>
            <person name="Anantharaman K."/>
            <person name="Thomas B.C."/>
            <person name="Malmstrom R."/>
            <person name="Stieglmeier M."/>
            <person name="Klingl A."/>
            <person name="Woyke T."/>
            <person name="Ryan C.M."/>
            <person name="Banfield J.F."/>
        </authorList>
    </citation>
    <scope>NUCLEOTIDE SEQUENCE [LARGE SCALE GENOMIC DNA]</scope>
    <source>
        <strain evidence="16">CG11_big_fil_rev_8_21_14_0_20_42_13</strain>
    </source>
</reference>
<dbReference type="AlphaFoldDB" id="A0A2H0M1I9"/>
<feature type="domain" description="Toprim" evidence="15">
    <location>
        <begin position="259"/>
        <end position="340"/>
    </location>
</feature>
<name>A0A2H0M1I9_9BACT</name>
<dbReference type="Gene3D" id="3.90.980.10">
    <property type="entry name" value="DNA primase, catalytic core, N-terminal domain"/>
    <property type="match status" value="1"/>
</dbReference>
<evidence type="ECO:0000256" key="10">
    <source>
        <dbReference type="ARBA" id="ARBA00023125"/>
    </source>
</evidence>
<comment type="catalytic activity">
    <reaction evidence="12">
        <text>ssDNA + n NTP = ssDNA/pppN(pN)n-1 hybrid + (n-1) diphosphate.</text>
        <dbReference type="EC" id="2.7.7.101"/>
    </reaction>
</comment>
<evidence type="ECO:0000256" key="14">
    <source>
        <dbReference type="PIRSR" id="PIRSR002811-1"/>
    </source>
</evidence>
<dbReference type="InterPro" id="IPR016136">
    <property type="entry name" value="DNA_helicase_N/primase_C"/>
</dbReference>
<dbReference type="PIRSF" id="PIRSF002811">
    <property type="entry name" value="DnaG"/>
    <property type="match status" value="1"/>
</dbReference>
<dbReference type="FunFam" id="3.90.580.10:FF:000001">
    <property type="entry name" value="DNA primase"/>
    <property type="match status" value="1"/>
</dbReference>
<keyword evidence="11 12" id="KW-0804">Transcription</keyword>
<dbReference type="PANTHER" id="PTHR30313:SF2">
    <property type="entry name" value="DNA PRIMASE"/>
    <property type="match status" value="1"/>
</dbReference>
<dbReference type="GO" id="GO:0006269">
    <property type="term" value="P:DNA replication, synthesis of primer"/>
    <property type="evidence" value="ECO:0007669"/>
    <property type="project" value="UniProtKB-UniRule"/>
</dbReference>
<evidence type="ECO:0000259" key="15">
    <source>
        <dbReference type="PROSITE" id="PS50880"/>
    </source>
</evidence>
<keyword evidence="4 12" id="KW-0548">Nucleotidyltransferase</keyword>
<evidence type="ECO:0000256" key="13">
    <source>
        <dbReference type="PIRNR" id="PIRNR002811"/>
    </source>
</evidence>
<evidence type="ECO:0000256" key="12">
    <source>
        <dbReference type="HAMAP-Rule" id="MF_00974"/>
    </source>
</evidence>
<dbReference type="FunFam" id="3.90.980.10:FF:000001">
    <property type="entry name" value="DNA primase"/>
    <property type="match status" value="1"/>
</dbReference>
<dbReference type="InterPro" id="IPR034151">
    <property type="entry name" value="TOPRIM_DnaG_bac"/>
</dbReference>
<dbReference type="PROSITE" id="PS50880">
    <property type="entry name" value="TOPRIM"/>
    <property type="match status" value="1"/>
</dbReference>
<dbReference type="InterPro" id="IPR036977">
    <property type="entry name" value="DNA_primase_Znf_CHC2"/>
</dbReference>
<keyword evidence="5 12" id="KW-0235">DNA replication</keyword>
<dbReference type="GO" id="GO:0005737">
    <property type="term" value="C:cytoplasm"/>
    <property type="evidence" value="ECO:0007669"/>
    <property type="project" value="TreeGrafter"/>
</dbReference>
<keyword evidence="8 12" id="KW-0862">Zinc</keyword>
<dbReference type="Gene3D" id="3.90.580.10">
    <property type="entry name" value="Zinc finger, CHC2-type domain"/>
    <property type="match status" value="1"/>
</dbReference>
<dbReference type="GO" id="GO:0000428">
    <property type="term" value="C:DNA-directed RNA polymerase complex"/>
    <property type="evidence" value="ECO:0007669"/>
    <property type="project" value="UniProtKB-KW"/>
</dbReference>
<dbReference type="InterPro" id="IPR013264">
    <property type="entry name" value="DNAG_N"/>
</dbReference>
<dbReference type="InterPro" id="IPR006171">
    <property type="entry name" value="TOPRIM_dom"/>
</dbReference>
<protein>
    <recommendedName>
        <fullName evidence="12 13">DNA primase</fullName>
        <ecNumber evidence="12">2.7.7.101</ecNumber>
    </recommendedName>
</protein>
<comment type="subunit">
    <text evidence="12">Monomer. Interacts with DnaB.</text>
</comment>
<dbReference type="GO" id="GO:0003899">
    <property type="term" value="F:DNA-directed RNA polymerase activity"/>
    <property type="evidence" value="ECO:0007669"/>
    <property type="project" value="UniProtKB-UniRule"/>
</dbReference>
<gene>
    <name evidence="12" type="primary">dnaG</name>
    <name evidence="16" type="ORF">COV72_02330</name>
</gene>
<dbReference type="Pfam" id="PF10410">
    <property type="entry name" value="DnaB_bind"/>
    <property type="match status" value="1"/>
</dbReference>
<dbReference type="SUPFAM" id="SSF117023">
    <property type="entry name" value="DNA primase DnaG, C-terminal domain"/>
    <property type="match status" value="1"/>
</dbReference>
<dbReference type="Gene3D" id="3.40.1360.10">
    <property type="match status" value="1"/>
</dbReference>
<evidence type="ECO:0000256" key="11">
    <source>
        <dbReference type="ARBA" id="ARBA00023163"/>
    </source>
</evidence>
<dbReference type="InterPro" id="IPR013173">
    <property type="entry name" value="DNA_primase_DnaG_DnaB-bd_dom"/>
</dbReference>
<dbReference type="InterPro" id="IPR030846">
    <property type="entry name" value="DnaG_bac"/>
</dbReference>
<evidence type="ECO:0000256" key="6">
    <source>
        <dbReference type="ARBA" id="ARBA00022723"/>
    </source>
</evidence>
<feature type="zinc finger region" description="CHC2-type" evidence="12 14">
    <location>
        <begin position="40"/>
        <end position="64"/>
    </location>
</feature>
<dbReference type="CDD" id="cd03364">
    <property type="entry name" value="TOPRIM_DnaG_primases"/>
    <property type="match status" value="1"/>
</dbReference>
<dbReference type="SMART" id="SM00493">
    <property type="entry name" value="TOPRIM"/>
    <property type="match status" value="1"/>
</dbReference>
<keyword evidence="1 12" id="KW-0240">DNA-directed RNA polymerase</keyword>
<dbReference type="PANTHER" id="PTHR30313">
    <property type="entry name" value="DNA PRIMASE"/>
    <property type="match status" value="1"/>
</dbReference>
<dbReference type="GO" id="GO:1990077">
    <property type="term" value="C:primosome complex"/>
    <property type="evidence" value="ECO:0007669"/>
    <property type="project" value="UniProtKB-KW"/>
</dbReference>
<dbReference type="NCBIfam" id="TIGR01391">
    <property type="entry name" value="dnaG"/>
    <property type="match status" value="1"/>
</dbReference>
<dbReference type="SMART" id="SM00400">
    <property type="entry name" value="ZnF_CHCC"/>
    <property type="match status" value="1"/>
</dbReference>
<comment type="function">
    <text evidence="12 13">RNA polymerase that catalyzes the synthesis of short RNA molecules used as primers for DNA polymerase during DNA replication.</text>
</comment>
<evidence type="ECO:0000313" key="17">
    <source>
        <dbReference type="Proteomes" id="UP000229641"/>
    </source>
</evidence>
<keyword evidence="9" id="KW-0460">Magnesium</keyword>
<dbReference type="InterPro" id="IPR002694">
    <property type="entry name" value="Znf_CHC2"/>
</dbReference>
<dbReference type="InterPro" id="IPR006295">
    <property type="entry name" value="DNA_primase_DnaG"/>
</dbReference>
<dbReference type="Proteomes" id="UP000229641">
    <property type="component" value="Unassembled WGS sequence"/>
</dbReference>
<comment type="domain">
    <text evidence="12">Contains an N-terminal zinc-binding domain, a central core domain that contains the primase activity, and a C-terminal DnaB-binding domain.</text>
</comment>
<evidence type="ECO:0000256" key="4">
    <source>
        <dbReference type="ARBA" id="ARBA00022695"/>
    </source>
</evidence>
<dbReference type="Pfam" id="PF01807">
    <property type="entry name" value="Zn_ribbon_DnaG"/>
    <property type="match status" value="1"/>
</dbReference>
<dbReference type="InterPro" id="IPR050219">
    <property type="entry name" value="DnaG_primase"/>
</dbReference>
<evidence type="ECO:0000256" key="5">
    <source>
        <dbReference type="ARBA" id="ARBA00022705"/>
    </source>
</evidence>
<evidence type="ECO:0000256" key="8">
    <source>
        <dbReference type="ARBA" id="ARBA00022833"/>
    </source>
</evidence>
<dbReference type="GO" id="GO:0008270">
    <property type="term" value="F:zinc ion binding"/>
    <property type="evidence" value="ECO:0007669"/>
    <property type="project" value="UniProtKB-UniRule"/>
</dbReference>
<dbReference type="GO" id="GO:0003677">
    <property type="term" value="F:DNA binding"/>
    <property type="evidence" value="ECO:0007669"/>
    <property type="project" value="UniProtKB-KW"/>
</dbReference>
<dbReference type="SMART" id="SM00766">
    <property type="entry name" value="DnaG_DnaB_bind"/>
    <property type="match status" value="1"/>
</dbReference>
<dbReference type="EC" id="2.7.7.101" evidence="12"/>
<evidence type="ECO:0000256" key="9">
    <source>
        <dbReference type="ARBA" id="ARBA00022842"/>
    </source>
</evidence>
<dbReference type="EMBL" id="PCWA01000032">
    <property type="protein sequence ID" value="PIQ89595.1"/>
    <property type="molecule type" value="Genomic_DNA"/>
</dbReference>
<dbReference type="SUPFAM" id="SSF57783">
    <property type="entry name" value="Zinc beta-ribbon"/>
    <property type="match status" value="1"/>
</dbReference>
<keyword evidence="6 12" id="KW-0479">Metal-binding</keyword>
<evidence type="ECO:0000256" key="7">
    <source>
        <dbReference type="ARBA" id="ARBA00022771"/>
    </source>
</evidence>
<keyword evidence="3 12" id="KW-0808">Transferase</keyword>
<evidence type="ECO:0000256" key="3">
    <source>
        <dbReference type="ARBA" id="ARBA00022679"/>
    </source>
</evidence>
<organism evidence="16 17">
    <name type="scientific">Candidatus Ghiorseimicrobium undicola</name>
    <dbReference type="NCBI Taxonomy" id="1974746"/>
    <lineage>
        <taxon>Bacteria</taxon>
        <taxon>Pseudomonadati</taxon>
        <taxon>Candidatus Omnitrophota</taxon>
        <taxon>Candidatus Ghiorseimicrobium</taxon>
    </lineage>
</organism>
<proteinExistence type="inferred from homology"/>
<sequence>MPAMVSPEVISDVLDRLDIAEIISSYIPLKRAGRNFKAVCPFHHEKTASFIVNPDKQIYHCFGCGAGGNALSFLMQYERMEFLEALEMLAKKAGVEIERFRREVKPQDINLKAKFYKINELASFFYHKNLFSSSGAEPARAYLSERGISEKSVRELRIGLAQNRWDGLLEYLTAQNVNPSLIQKLGLIIAKDKGGFYDRFRNRIIFPILDIKSNVVGFGARVLDNSTPKYLNSPETPIYVKGEHLYGLNFSKDAIRRKDLCLVVEGYVDFLTPYSCGIDNIVASLGTALTQRQIRLIKRFSHNVVMVYDSDLAGELATMRSLDLFIDEAMDVRVVSMEKGYDPDSFIREFGKEAFCQRVENAVSLFEYKLNFLKSKHGVKSIENKAKIIDEMLLVINKFSNAVVRADYFKRLSEELNVGEGAIIEQARNIKKHAQGARQGSEKLKPAPLQVVKEGRAFERLLVRLLLQEEELVHRLKNSISASEFQDQQLAKIVGTMFELANLNRDISPAKLLHHFPDKETSSIICELTAAEDNLENKEKAVEDCLMRIKDGAVKKYKERLCAAIKDAQDTNDEARLLNLLTEFNELSKKKRG</sequence>
<evidence type="ECO:0000313" key="16">
    <source>
        <dbReference type="EMBL" id="PIQ89595.1"/>
    </source>
</evidence>
<evidence type="ECO:0000256" key="1">
    <source>
        <dbReference type="ARBA" id="ARBA00022478"/>
    </source>
</evidence>
<dbReference type="HAMAP" id="MF_00974">
    <property type="entry name" value="DNA_primase_DnaG"/>
    <property type="match status" value="1"/>
</dbReference>
<dbReference type="Pfam" id="PF13155">
    <property type="entry name" value="Toprim_2"/>
    <property type="match status" value="1"/>
</dbReference>
<comment type="caution">
    <text evidence="16">The sequence shown here is derived from an EMBL/GenBank/DDBJ whole genome shotgun (WGS) entry which is preliminary data.</text>
</comment>
<dbReference type="SUPFAM" id="SSF56731">
    <property type="entry name" value="DNA primase core"/>
    <property type="match status" value="1"/>
</dbReference>
<dbReference type="Pfam" id="PF08275">
    <property type="entry name" value="DNAG_N"/>
    <property type="match status" value="1"/>
</dbReference>
<keyword evidence="2 12" id="KW-0639">Primosome</keyword>
<evidence type="ECO:0000256" key="2">
    <source>
        <dbReference type="ARBA" id="ARBA00022515"/>
    </source>
</evidence>
<dbReference type="Gene3D" id="1.10.860.10">
    <property type="entry name" value="DNAb Helicase, Chain A"/>
    <property type="match status" value="1"/>
</dbReference>
<comment type="cofactor">
    <cofactor evidence="12 13 14">
        <name>Zn(2+)</name>
        <dbReference type="ChEBI" id="CHEBI:29105"/>
    </cofactor>
    <text evidence="12 13 14">Binds 1 zinc ion per monomer.</text>
</comment>
<keyword evidence="10 12" id="KW-0238">DNA-binding</keyword>
<accession>A0A2H0M1I9</accession>